<dbReference type="Proteomes" id="UP000887023">
    <property type="component" value="Chromosome"/>
</dbReference>
<comment type="similarity">
    <text evidence="1">Belongs to the sigma-70 factor family. ECF subfamily.</text>
</comment>
<organism evidence="7 8">
    <name type="scientific">Skermania pinensis</name>
    <dbReference type="NCBI Taxonomy" id="39122"/>
    <lineage>
        <taxon>Bacteria</taxon>
        <taxon>Bacillati</taxon>
        <taxon>Actinomycetota</taxon>
        <taxon>Actinomycetes</taxon>
        <taxon>Mycobacteriales</taxon>
        <taxon>Gordoniaceae</taxon>
        <taxon>Skermania</taxon>
    </lineage>
</organism>
<evidence type="ECO:0000256" key="3">
    <source>
        <dbReference type="ARBA" id="ARBA00023082"/>
    </source>
</evidence>
<dbReference type="SUPFAM" id="SSF52172">
    <property type="entry name" value="CheY-like"/>
    <property type="match status" value="1"/>
</dbReference>
<dbReference type="SUPFAM" id="SSF46894">
    <property type="entry name" value="C-terminal effector domain of the bipartite response regulators"/>
    <property type="match status" value="1"/>
</dbReference>
<reference evidence="7" key="1">
    <citation type="submission" date="2021-07" db="EMBL/GenBank/DDBJ databases">
        <title>Candidatus Kaistella beijingensis sp. nov. isolated from a municipal wastewater treatment plant is involved in sludge foaming.</title>
        <authorList>
            <person name="Song Y."/>
            <person name="Liu S.-J."/>
        </authorList>
    </citation>
    <scope>NUCLEOTIDE SEQUENCE</scope>
    <source>
        <strain evidence="7">DSM 43998</strain>
    </source>
</reference>
<dbReference type="InterPro" id="IPR036388">
    <property type="entry name" value="WH-like_DNA-bd_sf"/>
</dbReference>
<keyword evidence="3" id="KW-0731">Sigma factor</keyword>
<gene>
    <name evidence="7" type="ORF">KV203_00540</name>
</gene>
<keyword evidence="2" id="KW-0805">Transcription regulation</keyword>
<evidence type="ECO:0000256" key="1">
    <source>
        <dbReference type="ARBA" id="ARBA00010641"/>
    </source>
</evidence>
<dbReference type="Pfam" id="PF08281">
    <property type="entry name" value="Sigma70_r4_2"/>
    <property type="match status" value="1"/>
</dbReference>
<accession>A0ABX8SAI4</accession>
<proteinExistence type="inferred from homology"/>
<evidence type="ECO:0000256" key="5">
    <source>
        <dbReference type="ARBA" id="ARBA00023163"/>
    </source>
</evidence>
<dbReference type="InterPro" id="IPR000792">
    <property type="entry name" value="Tscrpt_reg_LuxR_C"/>
</dbReference>
<dbReference type="InterPro" id="IPR016032">
    <property type="entry name" value="Sig_transdc_resp-reg_C-effctor"/>
</dbReference>
<evidence type="ECO:0000256" key="4">
    <source>
        <dbReference type="ARBA" id="ARBA00023125"/>
    </source>
</evidence>
<keyword evidence="4" id="KW-0238">DNA-binding</keyword>
<evidence type="ECO:0000313" key="7">
    <source>
        <dbReference type="EMBL" id="QXQ13997.1"/>
    </source>
</evidence>
<dbReference type="PROSITE" id="PS00622">
    <property type="entry name" value="HTH_LUXR_1"/>
    <property type="match status" value="1"/>
</dbReference>
<feature type="domain" description="HTH luxR-type" evidence="6">
    <location>
        <begin position="154"/>
        <end position="181"/>
    </location>
</feature>
<keyword evidence="5" id="KW-0804">Transcription</keyword>
<dbReference type="EMBL" id="CP079105">
    <property type="protein sequence ID" value="QXQ13997.1"/>
    <property type="molecule type" value="Genomic_DNA"/>
</dbReference>
<keyword evidence="8" id="KW-1185">Reference proteome</keyword>
<dbReference type="InterPro" id="IPR011006">
    <property type="entry name" value="CheY-like_superfamily"/>
</dbReference>
<protein>
    <submittedName>
        <fullName evidence="7">Response regulator transcription factor</fullName>
    </submittedName>
</protein>
<dbReference type="Gene3D" id="1.10.10.10">
    <property type="entry name" value="Winged helix-like DNA-binding domain superfamily/Winged helix DNA-binding domain"/>
    <property type="match status" value="1"/>
</dbReference>
<evidence type="ECO:0000259" key="6">
    <source>
        <dbReference type="PROSITE" id="PS00622"/>
    </source>
</evidence>
<name>A0ABX8SAI4_9ACTN</name>
<sequence length="216" mass="23167">MEFSEALWEGMGPCMKLLSDRGRPKRIGVAAAPSVAGLLAEAAGLDLVLLDLRLPDGSTPAENVAALHRAGIGVLVLTSGDEPYLIRQAAQARVLGVVRKSEQEGFLLGAILAAAGGQPVPTLDWATAIDSDADLDVVDLPPQLRKVLELYASGESVAGVAKRTGLKANTVEEYLRRIRIKYAEVGRPGGSKLELNKRAIEDGILPFPRRRRRETR</sequence>
<dbReference type="InterPro" id="IPR013249">
    <property type="entry name" value="RNA_pol_sigma70_r4_t2"/>
</dbReference>
<evidence type="ECO:0000256" key="2">
    <source>
        <dbReference type="ARBA" id="ARBA00023015"/>
    </source>
</evidence>
<dbReference type="Gene3D" id="3.40.50.2300">
    <property type="match status" value="1"/>
</dbReference>
<evidence type="ECO:0000313" key="8">
    <source>
        <dbReference type="Proteomes" id="UP000887023"/>
    </source>
</evidence>